<name>A0A9W4X6K2_9GLOM</name>
<protein>
    <submittedName>
        <fullName evidence="1">1445_t:CDS:1</fullName>
    </submittedName>
</protein>
<evidence type="ECO:0000313" key="1">
    <source>
        <dbReference type="EMBL" id="CAI2198655.1"/>
    </source>
</evidence>
<dbReference type="AlphaFoldDB" id="A0A9W4X6K2"/>
<gene>
    <name evidence="1" type="ORF">FWILDA_LOCUS18681</name>
</gene>
<reference evidence="1" key="1">
    <citation type="submission" date="2022-08" db="EMBL/GenBank/DDBJ databases">
        <authorList>
            <person name="Kallberg Y."/>
            <person name="Tangrot J."/>
            <person name="Rosling A."/>
        </authorList>
    </citation>
    <scope>NUCLEOTIDE SEQUENCE</scope>
    <source>
        <strain evidence="1">Wild A</strain>
    </source>
</reference>
<sequence>MNDFYENDLLELFDADIKSDKPDDSLLKKIYTKQTFTSFESRKTYKCHYGDKYISKKRVDPTFNHNKESAQIECGFLINTLYCKLSNLVFINKFVSDHNYALQDMTLFQEFSPVIQKIPDNIMEEIQFYVK</sequence>
<dbReference type="OrthoDB" id="2437400at2759"/>
<feature type="non-terminal residue" evidence="1">
    <location>
        <position position="1"/>
    </location>
</feature>
<dbReference type="EMBL" id="CAMKVN010019173">
    <property type="protein sequence ID" value="CAI2198655.1"/>
    <property type="molecule type" value="Genomic_DNA"/>
</dbReference>
<proteinExistence type="predicted"/>
<dbReference type="Proteomes" id="UP001153678">
    <property type="component" value="Unassembled WGS sequence"/>
</dbReference>
<evidence type="ECO:0000313" key="2">
    <source>
        <dbReference type="Proteomes" id="UP001153678"/>
    </source>
</evidence>
<comment type="caution">
    <text evidence="1">The sequence shown here is derived from an EMBL/GenBank/DDBJ whole genome shotgun (WGS) entry which is preliminary data.</text>
</comment>
<accession>A0A9W4X6K2</accession>
<keyword evidence="2" id="KW-1185">Reference proteome</keyword>
<organism evidence="1 2">
    <name type="scientific">Funneliformis geosporum</name>
    <dbReference type="NCBI Taxonomy" id="1117311"/>
    <lineage>
        <taxon>Eukaryota</taxon>
        <taxon>Fungi</taxon>
        <taxon>Fungi incertae sedis</taxon>
        <taxon>Mucoromycota</taxon>
        <taxon>Glomeromycotina</taxon>
        <taxon>Glomeromycetes</taxon>
        <taxon>Glomerales</taxon>
        <taxon>Glomeraceae</taxon>
        <taxon>Funneliformis</taxon>
    </lineage>
</organism>